<gene>
    <name evidence="1" type="ORF">E5329_25025</name>
</gene>
<name>A0AC61RPI0_9FIRM</name>
<dbReference type="Proteomes" id="UP000304953">
    <property type="component" value="Unassembled WGS sequence"/>
</dbReference>
<organism evidence="1 2">
    <name type="scientific">Petralouisia muris</name>
    <dbReference type="NCBI Taxonomy" id="3032872"/>
    <lineage>
        <taxon>Bacteria</taxon>
        <taxon>Bacillati</taxon>
        <taxon>Bacillota</taxon>
        <taxon>Clostridia</taxon>
        <taxon>Lachnospirales</taxon>
        <taxon>Lachnospiraceae</taxon>
        <taxon>Petralouisia</taxon>
    </lineage>
</organism>
<accession>A0AC61RPI0</accession>
<keyword evidence="1" id="KW-0808">Transferase</keyword>
<protein>
    <submittedName>
        <fullName evidence="1">Class I SAM-dependent methyltransferase</fullName>
    </submittedName>
</protein>
<sequence>MHYFGLCDGIRKLNLPDIEYLDIYESEFSKFYDNLVINDDYDIEYLNKVLNNTKEPVLELACGSGRVMIPLLEKGYFVSGVDVSEDMLEILRKKSIKKNISANLYKDDMCSFHADFKYAYVILSHISICLLEPEQQKELFMNISKNLLKDNGKFIFNFTEFSDKLVESRELEPNYYFNMRTKSFIVFSEKVDLDADKVYINMYMEQIENNNTKRYIGTSCKNIIKKEVLENHIRTAGLRISDEKSFFLPEGMVTYLIVEKEKNKCNND</sequence>
<evidence type="ECO:0000313" key="1">
    <source>
        <dbReference type="EMBL" id="TGY89432.1"/>
    </source>
</evidence>
<reference evidence="1" key="1">
    <citation type="submission" date="2019-04" db="EMBL/GenBank/DDBJ databases">
        <title>Microbes associate with the intestines of laboratory mice.</title>
        <authorList>
            <person name="Navarre W."/>
            <person name="Wong E."/>
            <person name="Huang K."/>
            <person name="Tropini C."/>
            <person name="Ng K."/>
            <person name="Yu B."/>
        </authorList>
    </citation>
    <scope>NUCLEOTIDE SEQUENCE</scope>
    <source>
        <strain evidence="1">NM01_1-7b</strain>
    </source>
</reference>
<proteinExistence type="predicted"/>
<evidence type="ECO:0000313" key="2">
    <source>
        <dbReference type="Proteomes" id="UP000304953"/>
    </source>
</evidence>
<keyword evidence="1" id="KW-0489">Methyltransferase</keyword>
<dbReference type="EMBL" id="SRYA01000091">
    <property type="protein sequence ID" value="TGY89432.1"/>
    <property type="molecule type" value="Genomic_DNA"/>
</dbReference>
<comment type="caution">
    <text evidence="1">The sequence shown here is derived from an EMBL/GenBank/DDBJ whole genome shotgun (WGS) entry which is preliminary data.</text>
</comment>
<keyword evidence="2" id="KW-1185">Reference proteome</keyword>